<sequence length="129" mass="14198">MRVKIFASFVIKRLTELEDACSIYFSENWNQQLKNRSFAGIAQIKIKAHFVSNHCKPVEEKITLLGGSTYPTAHILSCKLEDLETKLQLLSVGEVGWFSPSIASLLGELSAAKKAEDVASLKAVTLKAS</sequence>
<name>A0ABQ9HLP4_9NEOP</name>
<comment type="caution">
    <text evidence="1">The sequence shown here is derived from an EMBL/GenBank/DDBJ whole genome shotgun (WGS) entry which is preliminary data.</text>
</comment>
<keyword evidence="2" id="KW-1185">Reference proteome</keyword>
<dbReference type="Proteomes" id="UP001159363">
    <property type="component" value="Chromosome X"/>
</dbReference>
<organism evidence="1 2">
    <name type="scientific">Dryococelus australis</name>
    <dbReference type="NCBI Taxonomy" id="614101"/>
    <lineage>
        <taxon>Eukaryota</taxon>
        <taxon>Metazoa</taxon>
        <taxon>Ecdysozoa</taxon>
        <taxon>Arthropoda</taxon>
        <taxon>Hexapoda</taxon>
        <taxon>Insecta</taxon>
        <taxon>Pterygota</taxon>
        <taxon>Neoptera</taxon>
        <taxon>Polyneoptera</taxon>
        <taxon>Phasmatodea</taxon>
        <taxon>Verophasmatodea</taxon>
        <taxon>Anareolatae</taxon>
        <taxon>Phasmatidae</taxon>
        <taxon>Eurycanthinae</taxon>
        <taxon>Dryococelus</taxon>
    </lineage>
</organism>
<reference evidence="1 2" key="1">
    <citation type="submission" date="2023-02" db="EMBL/GenBank/DDBJ databases">
        <title>LHISI_Scaffold_Assembly.</title>
        <authorList>
            <person name="Stuart O.P."/>
            <person name="Cleave R."/>
            <person name="Magrath M.J.L."/>
            <person name="Mikheyev A.S."/>
        </authorList>
    </citation>
    <scope>NUCLEOTIDE SEQUENCE [LARGE SCALE GENOMIC DNA]</scope>
    <source>
        <strain evidence="1">Daus_M_001</strain>
        <tissue evidence="1">Leg muscle</tissue>
    </source>
</reference>
<evidence type="ECO:0000313" key="2">
    <source>
        <dbReference type="Proteomes" id="UP001159363"/>
    </source>
</evidence>
<dbReference type="EMBL" id="JARBHB010000004">
    <property type="protein sequence ID" value="KAJ8885272.1"/>
    <property type="molecule type" value="Genomic_DNA"/>
</dbReference>
<protein>
    <submittedName>
        <fullName evidence="1">Uncharacterized protein</fullName>
    </submittedName>
</protein>
<gene>
    <name evidence="1" type="ORF">PR048_011469</name>
</gene>
<accession>A0ABQ9HLP4</accession>
<evidence type="ECO:0000313" key="1">
    <source>
        <dbReference type="EMBL" id="KAJ8885272.1"/>
    </source>
</evidence>
<proteinExistence type="predicted"/>